<evidence type="ECO:0000256" key="15">
    <source>
        <dbReference type="ARBA" id="ARBA00023052"/>
    </source>
</evidence>
<dbReference type="InterPro" id="IPR009014">
    <property type="entry name" value="Transketo_C/PFOR_II"/>
</dbReference>
<accession>A0AAI8GTV5</accession>
<evidence type="ECO:0000256" key="12">
    <source>
        <dbReference type="ARBA" id="ARBA00022723"/>
    </source>
</evidence>
<evidence type="ECO:0000256" key="1">
    <source>
        <dbReference type="ARBA" id="ARBA00001913"/>
    </source>
</evidence>
<evidence type="ECO:0000256" key="5">
    <source>
        <dbReference type="ARBA" id="ARBA00004959"/>
    </source>
</evidence>
<feature type="binding site" evidence="22">
    <location>
        <position position="186"/>
    </location>
    <ligand>
        <name>Mg(2+)</name>
        <dbReference type="ChEBI" id="CHEBI:18420"/>
    </ligand>
</feature>
<evidence type="ECO:0000256" key="9">
    <source>
        <dbReference type="ARBA" id="ARBA00013152"/>
    </source>
</evidence>
<proteinExistence type="inferred from homology"/>
<evidence type="ECO:0000313" key="27">
    <source>
        <dbReference type="Proteomes" id="UP000197058"/>
    </source>
</evidence>
<dbReference type="SMART" id="SM00861">
    <property type="entry name" value="Transket_pyr"/>
    <property type="match status" value="1"/>
</dbReference>
<dbReference type="RefSeq" id="WP_088592382.1">
    <property type="nucleotide sequence ID" value="NZ_CP022046.2"/>
</dbReference>
<dbReference type="EC" id="2.2.1.1" evidence="9 18"/>
<feature type="binding site" evidence="21">
    <location>
        <position position="68"/>
    </location>
    <ligand>
        <name>thiamine diphosphate</name>
        <dbReference type="ChEBI" id="CHEBI:58937"/>
    </ligand>
</feature>
<dbReference type="PANTHER" id="PTHR43522">
    <property type="entry name" value="TRANSKETOLASE"/>
    <property type="match status" value="1"/>
</dbReference>
<feature type="binding site" evidence="20">
    <location>
        <position position="261"/>
    </location>
    <ligand>
        <name>substrate</name>
    </ligand>
</feature>
<comment type="cofactor">
    <cofactor evidence="1">
        <name>Ca(2+)</name>
        <dbReference type="ChEBI" id="CHEBI:29108"/>
    </cofactor>
</comment>
<dbReference type="GO" id="GO:0004802">
    <property type="term" value="F:transketolase activity"/>
    <property type="evidence" value="ECO:0007669"/>
    <property type="project" value="UniProtKB-UniRule"/>
</dbReference>
<dbReference type="CDD" id="cd07033">
    <property type="entry name" value="TPP_PYR_DXS_TK_like"/>
    <property type="match status" value="1"/>
</dbReference>
<dbReference type="InterPro" id="IPR033247">
    <property type="entry name" value="Transketolase_fam"/>
</dbReference>
<evidence type="ECO:0000256" key="19">
    <source>
        <dbReference type="PIRSR" id="PIRSR605478-1"/>
    </source>
</evidence>
<evidence type="ECO:0000256" key="3">
    <source>
        <dbReference type="ARBA" id="ARBA00001941"/>
    </source>
</evidence>
<comment type="subunit">
    <text evidence="8 24">Homodimer.</text>
</comment>
<evidence type="ECO:0000256" key="13">
    <source>
        <dbReference type="ARBA" id="ARBA00022837"/>
    </source>
</evidence>
<keyword evidence="15 21" id="KW-0786">Thiamine pyrophosphate</keyword>
<evidence type="ECO:0000256" key="6">
    <source>
        <dbReference type="ARBA" id="ARBA00005215"/>
    </source>
</evidence>
<dbReference type="FunFam" id="3.40.50.970:FF:000081">
    <property type="entry name" value="Transketolase"/>
    <property type="match status" value="1"/>
</dbReference>
<dbReference type="Gene3D" id="3.40.50.970">
    <property type="match status" value="2"/>
</dbReference>
<keyword evidence="13 24" id="KW-0106">Calcium</keyword>
<feature type="binding site" evidence="21">
    <location>
        <position position="186"/>
    </location>
    <ligand>
        <name>thiamine diphosphate</name>
        <dbReference type="ChEBI" id="CHEBI:58937"/>
    </ligand>
</feature>
<feature type="site" description="Important for catalytic activity" evidence="23">
    <location>
        <position position="261"/>
    </location>
</feature>
<feature type="binding site" evidence="20">
    <location>
        <position position="460"/>
    </location>
    <ligand>
        <name>substrate</name>
    </ligand>
</feature>
<feature type="active site" description="Proton donor" evidence="19">
    <location>
        <position position="410"/>
    </location>
</feature>
<dbReference type="InterPro" id="IPR029061">
    <property type="entry name" value="THDP-binding"/>
</dbReference>
<evidence type="ECO:0000256" key="4">
    <source>
        <dbReference type="ARBA" id="ARBA00002931"/>
    </source>
</evidence>
<feature type="site" description="Important for catalytic activity" evidence="23">
    <location>
        <position position="28"/>
    </location>
</feature>
<evidence type="ECO:0000256" key="18">
    <source>
        <dbReference type="NCBIfam" id="TIGR00232"/>
    </source>
</evidence>
<organism evidence="26 27">
    <name type="scientific">Mammaliicoccus sciuri</name>
    <name type="common">Staphylococcus sciuri</name>
    <dbReference type="NCBI Taxonomy" id="1296"/>
    <lineage>
        <taxon>Bacteria</taxon>
        <taxon>Bacillati</taxon>
        <taxon>Bacillota</taxon>
        <taxon>Bacilli</taxon>
        <taxon>Bacillales</taxon>
        <taxon>Staphylococcaceae</taxon>
        <taxon>Mammaliicoccus</taxon>
    </lineage>
</organism>
<comment type="catalytic activity">
    <reaction evidence="17 24">
        <text>D-sedoheptulose 7-phosphate + D-glyceraldehyde 3-phosphate = aldehydo-D-ribose 5-phosphate + D-xylulose 5-phosphate</text>
        <dbReference type="Rhea" id="RHEA:10508"/>
        <dbReference type="ChEBI" id="CHEBI:57483"/>
        <dbReference type="ChEBI" id="CHEBI:57737"/>
        <dbReference type="ChEBI" id="CHEBI:58273"/>
        <dbReference type="ChEBI" id="CHEBI:59776"/>
        <dbReference type="EC" id="2.2.1.1"/>
    </reaction>
</comment>
<dbReference type="Pfam" id="PF02779">
    <property type="entry name" value="Transket_pyr"/>
    <property type="match status" value="1"/>
</dbReference>
<evidence type="ECO:0000256" key="2">
    <source>
        <dbReference type="ARBA" id="ARBA00001936"/>
    </source>
</evidence>
<comment type="cofactor">
    <cofactor evidence="22">
        <name>Mg(2+)</name>
        <dbReference type="ChEBI" id="CHEBI:18420"/>
    </cofactor>
    <text evidence="22">Binds 1 Mg(2+) ion per subunit. Can also utilize other divalent metal cations, such as Ca(2+), Mn(2+) and Co(2+).</text>
</comment>
<evidence type="ECO:0000256" key="20">
    <source>
        <dbReference type="PIRSR" id="PIRSR605478-2"/>
    </source>
</evidence>
<evidence type="ECO:0000256" key="16">
    <source>
        <dbReference type="ARBA" id="ARBA00023172"/>
    </source>
</evidence>
<feature type="binding site" evidence="20">
    <location>
        <position position="356"/>
    </location>
    <ligand>
        <name>substrate</name>
    </ligand>
</feature>
<dbReference type="NCBIfam" id="TIGR00232">
    <property type="entry name" value="tktlase_bact"/>
    <property type="match status" value="1"/>
</dbReference>
<feature type="domain" description="Transketolase-like pyrimidine-binding" evidence="25">
    <location>
        <begin position="353"/>
        <end position="525"/>
    </location>
</feature>
<feature type="binding site" evidence="22">
    <location>
        <position position="156"/>
    </location>
    <ligand>
        <name>Mg(2+)</name>
        <dbReference type="ChEBI" id="CHEBI:18420"/>
    </ligand>
</feature>
<gene>
    <name evidence="26" type="primary">tkt</name>
    <name evidence="26" type="ORF">CEP64_06655</name>
</gene>
<comment type="cofactor">
    <cofactor evidence="21">
        <name>thiamine diphosphate</name>
        <dbReference type="ChEBI" id="CHEBI:58937"/>
    </cofactor>
    <text evidence="21">Binds 1 thiamine pyrophosphate per subunit. During the reaction, the substrate forms a covalent intermediate with the cofactor.</text>
</comment>
<evidence type="ECO:0000256" key="14">
    <source>
        <dbReference type="ARBA" id="ARBA00022842"/>
    </source>
</evidence>
<dbReference type="InterPro" id="IPR005478">
    <property type="entry name" value="Transketolase_bac-like"/>
</dbReference>
<comment type="cofactor">
    <cofactor evidence="3">
        <name>Co(2+)</name>
        <dbReference type="ChEBI" id="CHEBI:48828"/>
    </cofactor>
</comment>
<dbReference type="Pfam" id="PF00456">
    <property type="entry name" value="Transketolase_N"/>
    <property type="match status" value="1"/>
</dbReference>
<feature type="binding site" evidence="20">
    <location>
        <position position="28"/>
    </location>
    <ligand>
        <name>substrate</name>
    </ligand>
</feature>
<dbReference type="KEGG" id="sscu:CEP64_06655"/>
<dbReference type="GO" id="GO:0006098">
    <property type="term" value="P:pentose-phosphate shunt"/>
    <property type="evidence" value="ECO:0007669"/>
    <property type="project" value="TreeGrafter"/>
</dbReference>
<feature type="binding site" evidence="20">
    <location>
        <position position="383"/>
    </location>
    <ligand>
        <name>substrate</name>
    </ligand>
</feature>
<comment type="cofactor">
    <cofactor evidence="2">
        <name>Mn(2+)</name>
        <dbReference type="ChEBI" id="CHEBI:29035"/>
    </cofactor>
</comment>
<keyword evidence="16" id="KW-0233">DNA recombination</keyword>
<dbReference type="InterPro" id="IPR049557">
    <property type="entry name" value="Transketolase_CS"/>
</dbReference>
<evidence type="ECO:0000256" key="8">
    <source>
        <dbReference type="ARBA" id="ARBA00011738"/>
    </source>
</evidence>
<reference evidence="27" key="1">
    <citation type="submission" date="2017-06" db="EMBL/GenBank/DDBJ databases">
        <title>FDA dAtabase for Regulatory Grade micrObial Sequences (FDA-ARGOS): Supporting development and validation of Infectious Disease Dx tests.</title>
        <authorList>
            <person name="Goldberg B."/>
            <person name="Campos J."/>
            <person name="Tallon L."/>
            <person name="Sadzewicz L."/>
            <person name="Sengamalay N."/>
            <person name="Ott S."/>
            <person name="Godinez A."/>
            <person name="Nagaraj S."/>
            <person name="Vavikolanu K."/>
            <person name="Nadendla S."/>
            <person name="George J."/>
            <person name="Geyer C."/>
            <person name="Sichtig H."/>
        </authorList>
    </citation>
    <scope>NUCLEOTIDE SEQUENCE [LARGE SCALE GENOMIC DNA]</scope>
    <source>
        <strain evidence="27">FDAARGOS_285</strain>
    </source>
</reference>
<comment type="function">
    <text evidence="4 24">Catalyzes the transfer of a two-carbon ketol group from a ketose donor to an aldose acceptor, via a covalent intermediate with the cofactor thiamine pyrophosphate.</text>
</comment>
<dbReference type="SUPFAM" id="SSF52518">
    <property type="entry name" value="Thiamin diphosphate-binding fold (THDP-binding)"/>
    <property type="match status" value="2"/>
</dbReference>
<name>A0AAI8GTV5_MAMSC</name>
<dbReference type="InterPro" id="IPR020826">
    <property type="entry name" value="Transketolase_BS"/>
</dbReference>
<evidence type="ECO:0000259" key="25">
    <source>
        <dbReference type="SMART" id="SM00861"/>
    </source>
</evidence>
<dbReference type="Pfam" id="PF22613">
    <property type="entry name" value="Transketolase_C_1"/>
    <property type="match status" value="1"/>
</dbReference>
<dbReference type="FunFam" id="3.40.50.920:FF:000003">
    <property type="entry name" value="Transketolase"/>
    <property type="match status" value="1"/>
</dbReference>
<evidence type="ECO:0000256" key="17">
    <source>
        <dbReference type="ARBA" id="ARBA00049473"/>
    </source>
</evidence>
<feature type="binding site" evidence="22">
    <location>
        <position position="188"/>
    </location>
    <ligand>
        <name>Mg(2+)</name>
        <dbReference type="ChEBI" id="CHEBI:18420"/>
    </ligand>
</feature>
<feature type="binding site" evidence="21">
    <location>
        <begin position="115"/>
        <end position="117"/>
    </location>
    <ligand>
        <name>thiamine diphosphate</name>
        <dbReference type="ChEBI" id="CHEBI:58937"/>
    </ligand>
</feature>
<dbReference type="EMBL" id="CP022046">
    <property type="protein sequence ID" value="ASE34269.1"/>
    <property type="molecule type" value="Genomic_DNA"/>
</dbReference>
<feature type="binding site" evidence="21">
    <location>
        <position position="436"/>
    </location>
    <ligand>
        <name>thiamine diphosphate</name>
        <dbReference type="ChEBI" id="CHEBI:58937"/>
    </ligand>
</feature>
<dbReference type="PANTHER" id="PTHR43522:SF2">
    <property type="entry name" value="TRANSKETOLASE 1-RELATED"/>
    <property type="match status" value="1"/>
</dbReference>
<feature type="binding site" evidence="21">
    <location>
        <position position="261"/>
    </location>
    <ligand>
        <name>thiamine diphosphate</name>
        <dbReference type="ChEBI" id="CHEBI:58937"/>
    </ligand>
</feature>
<feature type="binding site" evidence="20">
    <location>
        <position position="519"/>
    </location>
    <ligand>
        <name>substrate</name>
    </ligand>
</feature>
<dbReference type="InterPro" id="IPR005475">
    <property type="entry name" value="Transketolase-like_Pyr-bd"/>
</dbReference>
<dbReference type="GO" id="GO:0046872">
    <property type="term" value="F:metal ion binding"/>
    <property type="evidence" value="ECO:0007669"/>
    <property type="project" value="UniProtKB-KW"/>
</dbReference>
<evidence type="ECO:0000256" key="24">
    <source>
        <dbReference type="RuleBase" id="RU004996"/>
    </source>
</evidence>
<dbReference type="Proteomes" id="UP000197058">
    <property type="component" value="Chromosome"/>
</dbReference>
<feature type="binding site" evidence="20">
    <location>
        <position position="468"/>
    </location>
    <ligand>
        <name>substrate</name>
    </ligand>
</feature>
<dbReference type="AlphaFoldDB" id="A0AAI8GTV5"/>
<feature type="binding site" evidence="21">
    <location>
        <position position="157"/>
    </location>
    <ligand>
        <name>thiamine diphosphate</name>
        <dbReference type="ChEBI" id="CHEBI:58937"/>
    </ligand>
</feature>
<dbReference type="InterPro" id="IPR005474">
    <property type="entry name" value="Transketolase_N"/>
</dbReference>
<dbReference type="SUPFAM" id="SSF52922">
    <property type="entry name" value="TK C-terminal domain-like"/>
    <property type="match status" value="1"/>
</dbReference>
<comment type="cofactor">
    <cofactor evidence="24">
        <name>Mg(2+)</name>
        <dbReference type="ChEBI" id="CHEBI:18420"/>
    </cofactor>
    <cofactor evidence="24">
        <name>Ca(2+)</name>
        <dbReference type="ChEBI" id="CHEBI:29108"/>
    </cofactor>
    <cofactor evidence="24">
        <name>Mn(2+)</name>
        <dbReference type="ChEBI" id="CHEBI:29035"/>
    </cofactor>
    <cofactor evidence="24">
        <name>Co(2+)</name>
        <dbReference type="ChEBI" id="CHEBI:48828"/>
    </cofactor>
    <text evidence="24">Binds 1 Mg(2+) ion per subunit. Can also utilize other divalent metal cations, such as Ca(2+), Mn(2+) and Co(2+).</text>
</comment>
<keyword evidence="12 22" id="KW-0479">Metal-binding</keyword>
<dbReference type="FunFam" id="3.40.50.970:FF:000003">
    <property type="entry name" value="Transketolase"/>
    <property type="match status" value="1"/>
</dbReference>
<evidence type="ECO:0000256" key="22">
    <source>
        <dbReference type="PIRSR" id="PIRSR605478-4"/>
    </source>
</evidence>
<dbReference type="GO" id="GO:0005829">
    <property type="term" value="C:cytosol"/>
    <property type="evidence" value="ECO:0007669"/>
    <property type="project" value="TreeGrafter"/>
</dbReference>
<dbReference type="Gene3D" id="3.40.50.920">
    <property type="match status" value="1"/>
</dbReference>
<comment type="pathway">
    <text evidence="6">Carbohydrate biosynthesis; Calvin cycle.</text>
</comment>
<keyword evidence="14 22" id="KW-0460">Magnesium</keyword>
<evidence type="ECO:0000256" key="7">
    <source>
        <dbReference type="ARBA" id="ARBA00007131"/>
    </source>
</evidence>
<evidence type="ECO:0000256" key="23">
    <source>
        <dbReference type="PIRSR" id="PIRSR605478-5"/>
    </source>
</evidence>
<evidence type="ECO:0000256" key="21">
    <source>
        <dbReference type="PIRSR" id="PIRSR605478-3"/>
    </source>
</evidence>
<sequence>MFNEKDQLAVDSIRALSIDAIEAANSGHPGLPMGAAPMAYALWTKHLNFNPQSKNYFNRDRFVLSAGHGSALLYSLLHVSGSLELEEVKNFRQWDSKTPGHPEFRHTDGVEVTTGPLGQGFAMSVGMAMAEKHLAGKFNKDKYDVVDHYTYVLASDGDLMEGISHEAASLAGHLNLDKLITLYDSNDISLDGELNKAFSENVKERFTSYGWSYILVEDGNDLEAIDKAITEAKTLEGPTLIEVKTVIGYGAPNKAGTNGVHGAPLGEEERELALKAYGLDPSKRFNVPQEVYDIFSETMLKRANENEVAWEKLVEAYTNDYPELGQAFKQAISNELPVDYDKELPVYEAGNSSATRADSGEVIQALSKSVPAFFGGSADLASSNKSNVKDEADFSSETPEGRNVWFGVREFGMAAAVNGMAVHGGIKPYGATFFVFSDYLKPAVRLSAIMGVPSTFVFTHDSIAVGEDGPTHEPVEQLAGLRAIPNLNVIRPADGNETRVAWKVALESETTPTALVLTRQNLTALDVEESVLEEGVRKGGYVVYRSEIEPEYLLLASGSEVSLAVDAAKDIEAQGKGVQVVSLPNWHAFDQQDAEYKASVLPASITKRVAIEMASSLGWHKYIGIEGKVITIDTFGASAPGDLVVEKYGFTKENVLNQVLSF</sequence>
<comment type="similarity">
    <text evidence="7 24">Belongs to the transketolase family.</text>
</comment>
<evidence type="ECO:0000256" key="10">
    <source>
        <dbReference type="ARBA" id="ARBA00016662"/>
    </source>
</evidence>
<protein>
    <recommendedName>
        <fullName evidence="10 18">Transketolase</fullName>
        <ecNumber evidence="9 18">2.2.1.1</ecNumber>
    </recommendedName>
</protein>
<keyword evidence="11 24" id="KW-0808">Transferase</keyword>
<dbReference type="PROSITE" id="PS00802">
    <property type="entry name" value="TRANSKETOLASE_2"/>
    <property type="match status" value="1"/>
</dbReference>
<comment type="pathway">
    <text evidence="5">Carbohydrate degradation; pentose phosphate pathway.</text>
</comment>
<dbReference type="PROSITE" id="PS00801">
    <property type="entry name" value="TRANSKETOLASE_1"/>
    <property type="match status" value="1"/>
</dbReference>
<dbReference type="CDD" id="cd02012">
    <property type="entry name" value="TPP_TK"/>
    <property type="match status" value="1"/>
</dbReference>
<feature type="binding site" evidence="20">
    <location>
        <position position="472"/>
    </location>
    <ligand>
        <name>substrate</name>
    </ligand>
</feature>
<evidence type="ECO:0000256" key="11">
    <source>
        <dbReference type="ARBA" id="ARBA00022679"/>
    </source>
</evidence>
<evidence type="ECO:0000313" key="26">
    <source>
        <dbReference type="EMBL" id="ASE34269.1"/>
    </source>
</evidence>
<dbReference type="GO" id="GO:0006310">
    <property type="term" value="P:DNA recombination"/>
    <property type="evidence" value="ECO:0007669"/>
    <property type="project" value="UniProtKB-KW"/>
</dbReference>
<dbReference type="InterPro" id="IPR055152">
    <property type="entry name" value="Transketolase-like_C_2"/>
</dbReference>